<evidence type="ECO:0000256" key="2">
    <source>
        <dbReference type="ARBA" id="ARBA00023015"/>
    </source>
</evidence>
<feature type="compositionally biased region" description="Basic and acidic residues" evidence="5">
    <location>
        <begin position="7"/>
        <end position="17"/>
    </location>
</feature>
<comment type="similarity">
    <text evidence="1">Belongs to the LysR transcriptional regulatory family.</text>
</comment>
<dbReference type="InterPro" id="IPR000847">
    <property type="entry name" value="LysR_HTH_N"/>
</dbReference>
<dbReference type="InterPro" id="IPR058163">
    <property type="entry name" value="LysR-type_TF_proteobact-type"/>
</dbReference>
<dbReference type="GO" id="GO:0006351">
    <property type="term" value="P:DNA-templated transcription"/>
    <property type="evidence" value="ECO:0007669"/>
    <property type="project" value="TreeGrafter"/>
</dbReference>
<dbReference type="FunFam" id="1.10.10.10:FF:000001">
    <property type="entry name" value="LysR family transcriptional regulator"/>
    <property type="match status" value="1"/>
</dbReference>
<gene>
    <name evidence="8" type="ORF">BLA3211_02503</name>
</gene>
<organism evidence="8 9">
    <name type="scientific">Burkholderia aenigmatica</name>
    <dbReference type="NCBI Taxonomy" id="2015348"/>
    <lineage>
        <taxon>Bacteria</taxon>
        <taxon>Pseudomonadati</taxon>
        <taxon>Pseudomonadota</taxon>
        <taxon>Betaproteobacteria</taxon>
        <taxon>Burkholderiales</taxon>
        <taxon>Burkholderiaceae</taxon>
        <taxon>Burkholderia</taxon>
        <taxon>Burkholderia cepacia complex</taxon>
    </lineage>
</organism>
<dbReference type="PANTHER" id="PTHR30537">
    <property type="entry name" value="HTH-TYPE TRANSCRIPTIONAL REGULATOR"/>
    <property type="match status" value="1"/>
</dbReference>
<keyword evidence="4" id="KW-0804">Transcription</keyword>
<dbReference type="GO" id="GO:0043565">
    <property type="term" value="F:sequence-specific DNA binding"/>
    <property type="evidence" value="ECO:0007669"/>
    <property type="project" value="TreeGrafter"/>
</dbReference>
<protein>
    <submittedName>
        <fullName evidence="8">LysR family transcriptional regulator</fullName>
    </submittedName>
</protein>
<dbReference type="PANTHER" id="PTHR30537:SF72">
    <property type="entry name" value="LYSR FAMILY TRANSCRIPTIONAL REGULATOR"/>
    <property type="match status" value="1"/>
</dbReference>
<feature type="region of interest" description="Disordered" evidence="5">
    <location>
        <begin position="1"/>
        <end position="22"/>
    </location>
</feature>
<dbReference type="GO" id="GO:0003700">
    <property type="term" value="F:DNA-binding transcription factor activity"/>
    <property type="evidence" value="ECO:0007669"/>
    <property type="project" value="InterPro"/>
</dbReference>
<evidence type="ECO:0000259" key="7">
    <source>
        <dbReference type="PROSITE" id="PS50931"/>
    </source>
</evidence>
<evidence type="ECO:0000256" key="6">
    <source>
        <dbReference type="SAM" id="Phobius"/>
    </source>
</evidence>
<dbReference type="AlphaFoldDB" id="A0A6J5IW60"/>
<proteinExistence type="inferred from homology"/>
<evidence type="ECO:0000313" key="9">
    <source>
        <dbReference type="Proteomes" id="UP000494301"/>
    </source>
</evidence>
<dbReference type="InterPro" id="IPR005119">
    <property type="entry name" value="LysR_subst-bd"/>
</dbReference>
<dbReference type="EMBL" id="CABWIL020000008">
    <property type="protein sequence ID" value="CAB3963811.1"/>
    <property type="molecule type" value="Genomic_DNA"/>
</dbReference>
<dbReference type="Pfam" id="PF03466">
    <property type="entry name" value="LysR_substrate"/>
    <property type="match status" value="1"/>
</dbReference>
<keyword evidence="6" id="KW-0472">Membrane</keyword>
<dbReference type="Gene3D" id="3.40.190.290">
    <property type="match status" value="1"/>
</dbReference>
<dbReference type="CDD" id="cd08476">
    <property type="entry name" value="PBP2_CrgA_like_7"/>
    <property type="match status" value="1"/>
</dbReference>
<dbReference type="SUPFAM" id="SSF46785">
    <property type="entry name" value="Winged helix' DNA-binding domain"/>
    <property type="match status" value="1"/>
</dbReference>
<dbReference type="Pfam" id="PF00126">
    <property type="entry name" value="HTH_1"/>
    <property type="match status" value="1"/>
</dbReference>
<keyword evidence="2" id="KW-0805">Transcription regulation</keyword>
<name>A0A6J5IW60_9BURK</name>
<dbReference type="SUPFAM" id="SSF53850">
    <property type="entry name" value="Periplasmic binding protein-like II"/>
    <property type="match status" value="1"/>
</dbReference>
<keyword evidence="3" id="KW-0238">DNA-binding</keyword>
<evidence type="ECO:0000256" key="1">
    <source>
        <dbReference type="ARBA" id="ARBA00009437"/>
    </source>
</evidence>
<dbReference type="InterPro" id="IPR036390">
    <property type="entry name" value="WH_DNA-bd_sf"/>
</dbReference>
<dbReference type="InterPro" id="IPR036388">
    <property type="entry name" value="WH-like_DNA-bd_sf"/>
</dbReference>
<dbReference type="Gene3D" id="1.10.10.10">
    <property type="entry name" value="Winged helix-like DNA-binding domain superfamily/Winged helix DNA-binding domain"/>
    <property type="match status" value="1"/>
</dbReference>
<feature type="domain" description="HTH lysR-type" evidence="7">
    <location>
        <begin position="29"/>
        <end position="86"/>
    </location>
</feature>
<accession>A0A6J5IW60</accession>
<evidence type="ECO:0000256" key="5">
    <source>
        <dbReference type="SAM" id="MobiDB-lite"/>
    </source>
</evidence>
<evidence type="ECO:0000256" key="3">
    <source>
        <dbReference type="ARBA" id="ARBA00023125"/>
    </source>
</evidence>
<keyword evidence="6" id="KW-1133">Transmembrane helix</keyword>
<dbReference type="Proteomes" id="UP000494301">
    <property type="component" value="Unassembled WGS sequence"/>
</dbReference>
<reference evidence="8 9" key="1">
    <citation type="submission" date="2020-04" db="EMBL/GenBank/DDBJ databases">
        <authorList>
            <person name="Depoorter E."/>
        </authorList>
    </citation>
    <scope>NUCLEOTIDE SEQUENCE [LARGE SCALE GENOMIC DNA]</scope>
    <source>
        <strain evidence="8 9">BCC0217</strain>
    </source>
</reference>
<evidence type="ECO:0000256" key="4">
    <source>
        <dbReference type="ARBA" id="ARBA00023163"/>
    </source>
</evidence>
<sequence length="336" mass="36489">MTTRMDTASRDPIHRDLSAATGRTSGAMDRMSGIAIFTRAAEELSFAEAGRQLGISASAIGKAVARLEACLGLRLFHRSTRSVRLTPEGELFLARCQRILGEIAEAESELAVSRATPTGRLRVSVPLVGMLLMPVLAAFMRTYPEVQLDIDFSDRIVDVIEDGFDVVLRTGEVVDSQLTTRTLGYFSHVVVASPAYLATHGTPVSPEDLAAHAYLQHRFPRTGRLRPWSFMRDSAPFEVELPATAIASAVEPLMALAEEGLGLASLPDFSVRAQLASGSLVAVLPDFTAERIPLRALWPSGRMMPPKVRVFADFLSQRLFPDTGERATSLPRAIAS</sequence>
<feature type="transmembrane region" description="Helical" evidence="6">
    <location>
        <begin position="123"/>
        <end position="143"/>
    </location>
</feature>
<evidence type="ECO:0000313" key="8">
    <source>
        <dbReference type="EMBL" id="CAB3963811.1"/>
    </source>
</evidence>
<dbReference type="PROSITE" id="PS50931">
    <property type="entry name" value="HTH_LYSR"/>
    <property type="match status" value="1"/>
</dbReference>
<keyword evidence="6" id="KW-0812">Transmembrane</keyword>